<evidence type="ECO:0000256" key="1">
    <source>
        <dbReference type="ARBA" id="ARBA00022598"/>
    </source>
</evidence>
<dbReference type="PANTHER" id="PTHR42918:SF5">
    <property type="entry name" value="LYSINE--TRNA LIGASE, MITOCHONDRIAL"/>
    <property type="match status" value="1"/>
</dbReference>
<dbReference type="InterPro" id="IPR018149">
    <property type="entry name" value="Lys-tRNA-synth_II_C"/>
</dbReference>
<evidence type="ECO:0000313" key="7">
    <source>
        <dbReference type="EMBL" id="OAP58606.1"/>
    </source>
</evidence>
<dbReference type="InterPro" id="IPR006195">
    <property type="entry name" value="aa-tRNA-synth_II"/>
</dbReference>
<keyword evidence="4" id="KW-0030">Aminoacyl-tRNA synthetase</keyword>
<reference evidence="7 8" key="1">
    <citation type="submission" date="2016-04" db="EMBL/GenBank/DDBJ databases">
        <title>Draft genome of Fonsecaea erecta CBS 125763.</title>
        <authorList>
            <person name="Weiss V.A."/>
            <person name="Vicente V.A."/>
            <person name="Raittz R.T."/>
            <person name="Moreno L.F."/>
            <person name="De Souza E.M."/>
            <person name="Pedrosa F.O."/>
            <person name="Steffens M.B."/>
            <person name="Faoro H."/>
            <person name="Tadra-Sfeir M.Z."/>
            <person name="Najafzadeh M.J."/>
            <person name="Felipe M.S."/>
            <person name="Teixeira M."/>
            <person name="Sun J."/>
            <person name="Xi L."/>
            <person name="Gomes R."/>
            <person name="De Azevedo C.M."/>
            <person name="Salgado C.G."/>
            <person name="Da Silva M.B."/>
            <person name="Nascimento M.F."/>
            <person name="Queiroz-Telles F."/>
            <person name="Attili D.S."/>
            <person name="Gorbushina A."/>
        </authorList>
    </citation>
    <scope>NUCLEOTIDE SEQUENCE [LARGE SCALE GENOMIC DNA]</scope>
    <source>
        <strain evidence="7 8">CBS 125763</strain>
    </source>
</reference>
<dbReference type="GeneID" id="30011864"/>
<evidence type="ECO:0000313" key="8">
    <source>
        <dbReference type="Proteomes" id="UP000078343"/>
    </source>
</evidence>
<accession>A0A178ZGM4</accession>
<protein>
    <submittedName>
        <fullName evidence="7">Lysine-tRNA ligase, variant</fullName>
    </submittedName>
</protein>
<dbReference type="SUPFAM" id="SSF50249">
    <property type="entry name" value="Nucleic acid-binding proteins"/>
    <property type="match status" value="1"/>
</dbReference>
<dbReference type="PROSITE" id="PS50862">
    <property type="entry name" value="AA_TRNA_LIGASE_II"/>
    <property type="match status" value="1"/>
</dbReference>
<feature type="compositionally biased region" description="Polar residues" evidence="5">
    <location>
        <begin position="536"/>
        <end position="550"/>
    </location>
</feature>
<dbReference type="OrthoDB" id="21243at2759"/>
<dbReference type="Proteomes" id="UP000078343">
    <property type="component" value="Unassembled WGS sequence"/>
</dbReference>
<dbReference type="GO" id="GO:0070154">
    <property type="term" value="P:mitochondrial lysyl-tRNA aminoacylation"/>
    <property type="evidence" value="ECO:0007669"/>
    <property type="project" value="TreeGrafter"/>
</dbReference>
<dbReference type="RefSeq" id="XP_018691973.1">
    <property type="nucleotide sequence ID" value="XM_018839205.1"/>
</dbReference>
<dbReference type="GO" id="GO:0000049">
    <property type="term" value="F:tRNA binding"/>
    <property type="evidence" value="ECO:0007669"/>
    <property type="project" value="TreeGrafter"/>
</dbReference>
<dbReference type="GO" id="GO:0004824">
    <property type="term" value="F:lysine-tRNA ligase activity"/>
    <property type="evidence" value="ECO:0007669"/>
    <property type="project" value="InterPro"/>
</dbReference>
<dbReference type="STRING" id="1367422.A0A178ZGM4"/>
<dbReference type="InterPro" id="IPR012340">
    <property type="entry name" value="NA-bd_OB-fold"/>
</dbReference>
<evidence type="ECO:0000256" key="2">
    <source>
        <dbReference type="ARBA" id="ARBA00022741"/>
    </source>
</evidence>
<keyword evidence="2" id="KW-0547">Nucleotide-binding</keyword>
<comment type="caution">
    <text evidence="7">The sequence shown here is derived from an EMBL/GenBank/DDBJ whole genome shotgun (WGS) entry which is preliminary data.</text>
</comment>
<evidence type="ECO:0000256" key="4">
    <source>
        <dbReference type="ARBA" id="ARBA00023146"/>
    </source>
</evidence>
<dbReference type="GO" id="GO:0005739">
    <property type="term" value="C:mitochondrion"/>
    <property type="evidence" value="ECO:0007669"/>
    <property type="project" value="TreeGrafter"/>
</dbReference>
<dbReference type="Gene3D" id="2.40.50.140">
    <property type="entry name" value="Nucleic acid-binding proteins"/>
    <property type="match status" value="1"/>
</dbReference>
<dbReference type="Gene3D" id="3.30.930.10">
    <property type="entry name" value="Bira Bifunctional Protein, Domain 2"/>
    <property type="match status" value="1"/>
</dbReference>
<dbReference type="AlphaFoldDB" id="A0A178ZGM4"/>
<feature type="domain" description="Aminoacyl-transfer RNA synthetases class-II family profile" evidence="6">
    <location>
        <begin position="267"/>
        <end position="624"/>
    </location>
</feature>
<proteinExistence type="predicted"/>
<dbReference type="Pfam" id="PF00152">
    <property type="entry name" value="tRNA-synt_2"/>
    <property type="match status" value="1"/>
</dbReference>
<dbReference type="InterPro" id="IPR045864">
    <property type="entry name" value="aa-tRNA-synth_II/BPL/LPL"/>
</dbReference>
<keyword evidence="8" id="KW-1185">Reference proteome</keyword>
<keyword evidence="1 7" id="KW-0436">Ligase</keyword>
<sequence length="632" mass="70272">MAFDPLAGARKSVIKLLRQMSDYDLNGKYLLYKLSVPEAPIGSPRSTQFLYHDSRLQKLPCARRACFATGVSKSSSRDTLKAGSAHATKEVQERLEELQCSTVPLYPRYQRTPEAQSIRSLQGEVDVDADADKDGMSGRVSSIRLSGSKLAFVDIVEDQTKLQAVLSHSASEGTGVTLADFKHLCRLLRRGDYVSLKGNRPYKAKNGQLSIRAATMPVILSPCLRRFPVEDRGFATTELAESNFQPRHVEMQTDPEILETIKARATLIRTMRRFFESRHFIEVSTPILSAAAGGATAKPFETKATEFPHRKLSLRIAPELWLKRLIVGGMDKIFEIGPSFRNEGLDKTHNPEFTTCEFYAVGHDLRRLMDMTKQLVTGIGLAIKALPYQYTNAPSYLFDSVDASYEELDFIPSLNSALGVDLPNLSSPSAHSELLELFHSHGLPLPSNPTVPRLVDKLSSLHLESRSVHRPLWITNIPECLSPLAKSYIHPTAPNDQPVAARAELFIAGKEVVNCYEEENSPFEQRRKFLEQQKYGTLQSRPQPNSNKSGTKAAKSDVEGDEEVMKVDEDYLQALEWGLPPTGGWGCGVDRLVMLFTGKERIGDVLSFGNLRAVTRGAEADSHPRDEDGKVQ</sequence>
<evidence type="ECO:0000259" key="6">
    <source>
        <dbReference type="PROSITE" id="PS50862"/>
    </source>
</evidence>
<name>A0A178ZGM4_9EURO</name>
<organism evidence="7 8">
    <name type="scientific">Fonsecaea erecta</name>
    <dbReference type="NCBI Taxonomy" id="1367422"/>
    <lineage>
        <taxon>Eukaryota</taxon>
        <taxon>Fungi</taxon>
        <taxon>Dikarya</taxon>
        <taxon>Ascomycota</taxon>
        <taxon>Pezizomycotina</taxon>
        <taxon>Eurotiomycetes</taxon>
        <taxon>Chaetothyriomycetidae</taxon>
        <taxon>Chaetothyriales</taxon>
        <taxon>Herpotrichiellaceae</taxon>
        <taxon>Fonsecaea</taxon>
    </lineage>
</organism>
<feature type="region of interest" description="Disordered" evidence="5">
    <location>
        <begin position="536"/>
        <end position="562"/>
    </location>
</feature>
<dbReference type="EMBL" id="LVYI01000006">
    <property type="protein sequence ID" value="OAP58606.1"/>
    <property type="molecule type" value="Genomic_DNA"/>
</dbReference>
<gene>
    <name evidence="7" type="ORF">AYL99_07696</name>
</gene>
<keyword evidence="3" id="KW-0067">ATP-binding</keyword>
<evidence type="ECO:0000256" key="3">
    <source>
        <dbReference type="ARBA" id="ARBA00022840"/>
    </source>
</evidence>
<evidence type="ECO:0000256" key="5">
    <source>
        <dbReference type="SAM" id="MobiDB-lite"/>
    </source>
</evidence>
<dbReference type="GO" id="GO:0005524">
    <property type="term" value="F:ATP binding"/>
    <property type="evidence" value="ECO:0007669"/>
    <property type="project" value="UniProtKB-KW"/>
</dbReference>
<dbReference type="InterPro" id="IPR004364">
    <property type="entry name" value="Aa-tRNA-synt_II"/>
</dbReference>
<dbReference type="PANTHER" id="PTHR42918">
    <property type="entry name" value="LYSYL-TRNA SYNTHETASE"/>
    <property type="match status" value="1"/>
</dbReference>
<dbReference type="PRINTS" id="PR00982">
    <property type="entry name" value="TRNASYNTHLYS"/>
</dbReference>
<dbReference type="SUPFAM" id="SSF55681">
    <property type="entry name" value="Class II aaRS and biotin synthetases"/>
    <property type="match status" value="1"/>
</dbReference>